<dbReference type="PANTHER" id="PTHR31747">
    <property type="entry name" value="PROTEIN LSD1"/>
    <property type="match status" value="1"/>
</dbReference>
<reference evidence="5" key="1">
    <citation type="submission" date="2015-08" db="EMBL/GenBank/DDBJ databases">
        <authorList>
            <person name="Babu N.S."/>
            <person name="Beckwith C.J."/>
            <person name="Beseler K.G."/>
            <person name="Brison A."/>
            <person name="Carone J.V."/>
            <person name="Caskin T.P."/>
            <person name="Diamond M."/>
            <person name="Durham M.E."/>
            <person name="Foxe J.M."/>
            <person name="Go M."/>
            <person name="Henderson B.A."/>
            <person name="Jones I.B."/>
            <person name="McGettigan J.A."/>
            <person name="Micheletti S.J."/>
            <person name="Nasrallah M.E."/>
            <person name="Ortiz D."/>
            <person name="Piller C.R."/>
            <person name="Privatt S.R."/>
            <person name="Schneider S.L."/>
            <person name="Sharp S."/>
            <person name="Smith T.C."/>
            <person name="Stanton J.D."/>
            <person name="Ullery H.E."/>
            <person name="Wilson R.J."/>
            <person name="Serrano M.G."/>
            <person name="Buck G."/>
            <person name="Lee V."/>
            <person name="Wang Y."/>
            <person name="Carvalho R."/>
            <person name="Voegtly L."/>
            <person name="Shi R."/>
            <person name="Duckworth R."/>
            <person name="Johnson A."/>
            <person name="Loviza R."/>
            <person name="Walstead R."/>
            <person name="Shah Z."/>
            <person name="Kiflezghi M."/>
            <person name="Wade K."/>
            <person name="Ball S.L."/>
            <person name="Bradley K.W."/>
            <person name="Asai D.J."/>
            <person name="Bowman C.A."/>
            <person name="Russell D.A."/>
            <person name="Pope W.H."/>
            <person name="Jacobs-Sera D."/>
            <person name="Hendrix R.W."/>
            <person name="Hatfull G.F."/>
        </authorList>
    </citation>
    <scope>NUCLEOTIDE SEQUENCE</scope>
</reference>
<dbReference type="PANTHER" id="PTHR31747:SF3">
    <property type="entry name" value="PROTEIN LSD1"/>
    <property type="match status" value="1"/>
</dbReference>
<accession>A0A1D2A9R2</accession>
<evidence type="ECO:0000256" key="2">
    <source>
        <dbReference type="ARBA" id="ARBA00023242"/>
    </source>
</evidence>
<dbReference type="AlphaFoldDB" id="A0A1D2A9R2"/>
<organism evidence="5">
    <name type="scientific">Auxenochlorella protothecoides</name>
    <name type="common">Green microalga</name>
    <name type="synonym">Chlorella protothecoides</name>
    <dbReference type="NCBI Taxonomy" id="3075"/>
    <lineage>
        <taxon>Eukaryota</taxon>
        <taxon>Viridiplantae</taxon>
        <taxon>Chlorophyta</taxon>
        <taxon>core chlorophytes</taxon>
        <taxon>Trebouxiophyceae</taxon>
        <taxon>Chlorellales</taxon>
        <taxon>Chlorellaceae</taxon>
        <taxon>Auxenochlorella</taxon>
    </lineage>
</organism>
<comment type="subcellular location">
    <subcellularLocation>
        <location evidence="1">Nucleus</location>
    </subcellularLocation>
</comment>
<dbReference type="GO" id="GO:0005634">
    <property type="term" value="C:nucleus"/>
    <property type="evidence" value="ECO:0007669"/>
    <property type="project" value="UniProtKB-SubCell"/>
</dbReference>
<feature type="domain" description="Zinc finger LSD1-type" evidence="4">
    <location>
        <begin position="72"/>
        <end position="92"/>
    </location>
</feature>
<dbReference type="EMBL" id="GDKF01002708">
    <property type="protein sequence ID" value="JAT75914.1"/>
    <property type="molecule type" value="Transcribed_RNA"/>
</dbReference>
<sequence>MQSGYRPPGAPQLVCSWCRTLLTYPQGAQHVRCACCHHITEVPRQPQPAAGPSSAPQAAQDMAQLTCTNPRCRVTLTYPRGASHVHCAMCGTLNDAAQANLLGHIVCGGCQITLSYAYGACSVKCAVCNHVTPVPGAPEPSAPRTQAVIVENPSSVDEAGFEVRQGRNMPVYPLLSWRREAIGTRCGLGRGLRRSPASGRPPCQPTTRASHATPRRSQTWHWESRANDRSAPDARLPLNDVECTQTAAAWCGDR</sequence>
<feature type="domain" description="Zinc finger LSD1-type" evidence="4">
    <location>
        <begin position="15"/>
        <end position="39"/>
    </location>
</feature>
<dbReference type="Pfam" id="PF06943">
    <property type="entry name" value="zf-LSD1"/>
    <property type="match status" value="3"/>
</dbReference>
<evidence type="ECO:0000259" key="4">
    <source>
        <dbReference type="Pfam" id="PF06943"/>
    </source>
</evidence>
<evidence type="ECO:0000313" key="5">
    <source>
        <dbReference type="EMBL" id="JAT75914.1"/>
    </source>
</evidence>
<dbReference type="NCBIfam" id="TIGR01053">
    <property type="entry name" value="LSD1"/>
    <property type="match status" value="3"/>
</dbReference>
<feature type="domain" description="Zinc finger LSD1-type" evidence="4">
    <location>
        <begin position="107"/>
        <end position="131"/>
    </location>
</feature>
<feature type="compositionally biased region" description="Polar residues" evidence="3">
    <location>
        <begin position="205"/>
        <end position="221"/>
    </location>
</feature>
<feature type="region of interest" description="Disordered" evidence="3">
    <location>
        <begin position="189"/>
        <end position="237"/>
    </location>
</feature>
<dbReference type="InterPro" id="IPR040319">
    <property type="entry name" value="LSD1-like"/>
</dbReference>
<evidence type="ECO:0000256" key="1">
    <source>
        <dbReference type="ARBA" id="ARBA00004123"/>
    </source>
</evidence>
<protein>
    <recommendedName>
        <fullName evidence="4">Zinc finger LSD1-type domain-containing protein</fullName>
    </recommendedName>
</protein>
<proteinExistence type="predicted"/>
<evidence type="ECO:0000256" key="3">
    <source>
        <dbReference type="SAM" id="MobiDB-lite"/>
    </source>
</evidence>
<name>A0A1D2A9R2_AUXPR</name>
<dbReference type="InterPro" id="IPR005735">
    <property type="entry name" value="Znf_LSD1"/>
</dbReference>
<feature type="compositionally biased region" description="Basic and acidic residues" evidence="3">
    <location>
        <begin position="222"/>
        <end position="232"/>
    </location>
</feature>
<gene>
    <name evidence="5" type="ORF">g.24536</name>
</gene>
<keyword evidence="2" id="KW-0539">Nucleus</keyword>